<keyword evidence="3" id="KW-0808">Transferase</keyword>
<evidence type="ECO:0000259" key="2">
    <source>
        <dbReference type="Pfam" id="PF14417"/>
    </source>
</evidence>
<dbReference type="GO" id="GO:0016301">
    <property type="term" value="F:kinase activity"/>
    <property type="evidence" value="ECO:0007669"/>
    <property type="project" value="UniProtKB-KW"/>
</dbReference>
<dbReference type="Pfam" id="PF14417">
    <property type="entry name" value="MEDS"/>
    <property type="match status" value="1"/>
</dbReference>
<proteinExistence type="predicted"/>
<dbReference type="InParanoid" id="A0A545ALE8"/>
<reference evidence="3 4" key="1">
    <citation type="submission" date="2019-07" db="EMBL/GenBank/DDBJ databases">
        <title>Cryptosporangium phraense sp. nov., isolated from plant litter.</title>
        <authorList>
            <person name="Suriyachadkun C."/>
        </authorList>
    </citation>
    <scope>NUCLEOTIDE SEQUENCE [LARGE SCALE GENOMIC DNA]</scope>
    <source>
        <strain evidence="3 4">A-T 5661</strain>
    </source>
</reference>
<evidence type="ECO:0000313" key="3">
    <source>
        <dbReference type="EMBL" id="TQS42137.1"/>
    </source>
</evidence>
<protein>
    <submittedName>
        <fullName evidence="3">Sensor histidine kinase</fullName>
    </submittedName>
</protein>
<name>A0A545ALE8_9ACTN</name>
<accession>A0A545ALE8</accession>
<dbReference type="EMBL" id="VIRS01000020">
    <property type="protein sequence ID" value="TQS42137.1"/>
    <property type="molecule type" value="Genomic_DNA"/>
</dbReference>
<dbReference type="Gene3D" id="3.30.565.10">
    <property type="entry name" value="Histidine kinase-like ATPase, C-terminal domain"/>
    <property type="match status" value="1"/>
</dbReference>
<dbReference type="OrthoDB" id="4088450at2"/>
<dbReference type="InterPro" id="IPR036890">
    <property type="entry name" value="HATPase_C_sf"/>
</dbReference>
<dbReference type="InterPro" id="IPR025847">
    <property type="entry name" value="MEDS_domain"/>
</dbReference>
<sequence length="332" mass="36534">MTADVQHQTRGFQHAALIIDDDETVETLLAPVLRRHAAARDNVLVVVNPDTERTLRAVLGPVASAIEWGEPGAFYQRLGFAFSGFRRYLQEQYAAGRTVHIIAEPDVATDLDSPVDRVAAYLSYEAMCNDAYAPYGCPVTCLWDSRRHPTLVIENVRAIHDHELTRHGRLPNQRFVPTAEYLGGRAYVTMPPIPPTTDQDLVVNTLDDLPACRFAIGSWAVAQGFAGLAAEQITSATNEIVTNGLCHGAAPVRVRAWHHDKMLVVQADDAGGRPIPADAGYRPPIRPGDGLGLWVARQFADVLLTHTLGNRTSVRLYFPYAVTHQGMDVRSR</sequence>
<dbReference type="Pfam" id="PF13581">
    <property type="entry name" value="HATPase_c_2"/>
    <property type="match status" value="1"/>
</dbReference>
<dbReference type="InterPro" id="IPR003594">
    <property type="entry name" value="HATPase_dom"/>
</dbReference>
<dbReference type="RefSeq" id="WP_142707537.1">
    <property type="nucleotide sequence ID" value="NZ_VIRS01000020.1"/>
</dbReference>
<keyword evidence="4" id="KW-1185">Reference proteome</keyword>
<dbReference type="Proteomes" id="UP000317982">
    <property type="component" value="Unassembled WGS sequence"/>
</dbReference>
<dbReference type="SUPFAM" id="SSF55874">
    <property type="entry name" value="ATPase domain of HSP90 chaperone/DNA topoisomerase II/histidine kinase"/>
    <property type="match status" value="1"/>
</dbReference>
<evidence type="ECO:0000259" key="1">
    <source>
        <dbReference type="Pfam" id="PF13581"/>
    </source>
</evidence>
<organism evidence="3 4">
    <name type="scientific">Cryptosporangium phraense</name>
    <dbReference type="NCBI Taxonomy" id="2593070"/>
    <lineage>
        <taxon>Bacteria</taxon>
        <taxon>Bacillati</taxon>
        <taxon>Actinomycetota</taxon>
        <taxon>Actinomycetes</taxon>
        <taxon>Cryptosporangiales</taxon>
        <taxon>Cryptosporangiaceae</taxon>
        <taxon>Cryptosporangium</taxon>
    </lineage>
</organism>
<keyword evidence="3" id="KW-0418">Kinase</keyword>
<comment type="caution">
    <text evidence="3">The sequence shown here is derived from an EMBL/GenBank/DDBJ whole genome shotgun (WGS) entry which is preliminary data.</text>
</comment>
<feature type="domain" description="Histidine kinase/HSP90-like ATPase" evidence="1">
    <location>
        <begin position="204"/>
        <end position="316"/>
    </location>
</feature>
<feature type="domain" description="MEDS" evidence="2">
    <location>
        <begin position="14"/>
        <end position="160"/>
    </location>
</feature>
<evidence type="ECO:0000313" key="4">
    <source>
        <dbReference type="Proteomes" id="UP000317982"/>
    </source>
</evidence>
<gene>
    <name evidence="3" type="ORF">FL583_26490</name>
</gene>
<dbReference type="AlphaFoldDB" id="A0A545ALE8"/>